<name>A0ABU8M2B8_9PSEU</name>
<keyword evidence="2" id="KW-1185">Reference proteome</keyword>
<dbReference type="EC" id="2.3.1.273" evidence="1"/>
<reference evidence="1 2" key="1">
    <citation type="submission" date="2024-03" db="EMBL/GenBank/DDBJ databases">
        <title>Actinomycetospora sp. OC33-EN07, a novel actinomycete isolated from wild orchid (Aerides multiflora).</title>
        <authorList>
            <person name="Suriyachadkun C."/>
        </authorList>
    </citation>
    <scope>NUCLEOTIDE SEQUENCE [LARGE SCALE GENOMIC DNA]</scope>
    <source>
        <strain evidence="1 2">OC33-EN07</strain>
    </source>
</reference>
<dbReference type="InterPro" id="IPR050023">
    <property type="entry name" value="OctT"/>
</dbReference>
<organism evidence="1 2">
    <name type="scientific">Actinomycetospora flava</name>
    <dbReference type="NCBI Taxonomy" id="3129232"/>
    <lineage>
        <taxon>Bacteria</taxon>
        <taxon>Bacillati</taxon>
        <taxon>Actinomycetota</taxon>
        <taxon>Actinomycetes</taxon>
        <taxon>Pseudonocardiales</taxon>
        <taxon>Pseudonocardiaceae</taxon>
        <taxon>Actinomycetospora</taxon>
    </lineage>
</organism>
<evidence type="ECO:0000313" key="2">
    <source>
        <dbReference type="Proteomes" id="UP001369736"/>
    </source>
</evidence>
<dbReference type="NCBIfam" id="NF043016">
    <property type="entry name" value="DigluglyOctase"/>
    <property type="match status" value="1"/>
</dbReference>
<evidence type="ECO:0000313" key="1">
    <source>
        <dbReference type="EMBL" id="MEJ2861511.1"/>
    </source>
</evidence>
<dbReference type="EMBL" id="JBBEGM010000003">
    <property type="protein sequence ID" value="MEJ2861511.1"/>
    <property type="molecule type" value="Genomic_DNA"/>
</dbReference>
<keyword evidence="1" id="KW-0808">Transferase</keyword>
<comment type="caution">
    <text evidence="1">The sequence shown here is derived from an EMBL/GenBank/DDBJ whole genome shotgun (WGS) entry which is preliminary data.</text>
</comment>
<keyword evidence="1" id="KW-0012">Acyltransferase</keyword>
<protein>
    <submittedName>
        <fullName evidence="1">Diglucosylglycerate octanoyltransferase</fullName>
        <ecNumber evidence="1">2.3.1.273</ecNumber>
    </submittedName>
</protein>
<proteinExistence type="predicted"/>
<dbReference type="CDD" id="cd00229">
    <property type="entry name" value="SGNH_hydrolase"/>
    <property type="match status" value="1"/>
</dbReference>
<dbReference type="SUPFAM" id="SSF52266">
    <property type="entry name" value="SGNH hydrolase"/>
    <property type="match status" value="1"/>
</dbReference>
<dbReference type="Proteomes" id="UP001369736">
    <property type="component" value="Unassembled WGS sequence"/>
</dbReference>
<sequence length="258" mass="26902">MSPGGDGAQGSPTVARAPVLVVIADSLSFHGPDRAEPADEPRLWPQVAAGVLGGRAELHAGLGWTTRHAWRAMVGDPRIWASLRHADAVVLGIGGMDTLPSPLPTALRELIPAVRPSWLRRSVRDAHRWATPRAARLLGGAGPVALPPAETVRYLERLRLAVTTLVPGLPVVGMLPSVHRAPLYGGVHAGRERHVAALSAWASACGVPLVDPVPHVAEHVLGGHGNPDGIHWGWAAHAAVGESVGREVAAALRARSGG</sequence>
<gene>
    <name evidence="1" type="primary">octT</name>
    <name evidence="1" type="ORF">WCD58_10110</name>
</gene>
<dbReference type="RefSeq" id="WP_337702255.1">
    <property type="nucleotide sequence ID" value="NZ_JBBEGM010000003.1"/>
</dbReference>
<dbReference type="GO" id="GO:0016414">
    <property type="term" value="F:diglucosylglycerate octanoyltransferase activity"/>
    <property type="evidence" value="ECO:0007669"/>
    <property type="project" value="UniProtKB-EC"/>
</dbReference>
<accession>A0ABU8M2B8</accession>